<proteinExistence type="predicted"/>
<protein>
    <submittedName>
        <fullName evidence="1">Uncharacterized protein</fullName>
    </submittedName>
</protein>
<accession>A0A1B2F4M1</accession>
<name>A0A1B2F4M1_PSEPU</name>
<reference evidence="1" key="1">
    <citation type="submission" date="2016-07" db="EMBL/GenBank/DDBJ databases">
        <title>New class B carbapenemase carried by novel plasmid in Pseudomonas putida enviromental strain in eastern Amazonia.</title>
        <authorList>
            <person name="Souza C.O."/>
            <person name="Lima K.V."/>
            <person name="Brasiliense D.M."/>
            <person name="Perez-Chaparro P.J."/>
            <person name="Mamizuka E.M."/>
            <person name="Lima M.O."/>
            <person name="Lima L.N."/>
            <person name="McCulloch J.A."/>
        </authorList>
    </citation>
    <scope>NUCLEOTIDE SEQUENCE [LARGE SCALE GENOMIC DNA]</scope>
    <source>
        <strain evidence="1">IEC33019</strain>
    </source>
</reference>
<gene>
    <name evidence="1" type="ORF">IEC33019_1648</name>
</gene>
<evidence type="ECO:0000313" key="1">
    <source>
        <dbReference type="EMBL" id="ANY87212.1"/>
    </source>
</evidence>
<dbReference type="EMBL" id="CP016634">
    <property type="protein sequence ID" value="ANY87212.1"/>
    <property type="molecule type" value="Genomic_DNA"/>
</dbReference>
<organism evidence="1">
    <name type="scientific">Pseudomonas putida</name>
    <name type="common">Arthrobacter siderocapsulatus</name>
    <dbReference type="NCBI Taxonomy" id="303"/>
    <lineage>
        <taxon>Bacteria</taxon>
        <taxon>Pseudomonadati</taxon>
        <taxon>Pseudomonadota</taxon>
        <taxon>Gammaproteobacteria</taxon>
        <taxon>Pseudomonadales</taxon>
        <taxon>Pseudomonadaceae</taxon>
        <taxon>Pseudomonas</taxon>
    </lineage>
</organism>
<dbReference type="AlphaFoldDB" id="A0A1B2F4M1"/>
<sequence>MTENFRNLPSHKDLKMKKNHEYPAPRLKLKVSTSLLLMTVATLAIAECNIDFPDRKSIDVCEYKTDTLRQSTPKATIGDVTGTVIYICSFKALHDYKTSELFTIWSTRSKGRYLVENSGSQANPREAFLVKGFGTPTKGDFSITFRDGVRVTVTSNGWGTTSLDHIANKNSLYGATSNEPSKAGGSCKRAGNITAQFIVTE</sequence>